<proteinExistence type="predicted"/>
<comment type="caution">
    <text evidence="1">The sequence shown here is derived from an EMBL/GenBank/DDBJ whole genome shotgun (WGS) entry which is preliminary data.</text>
</comment>
<dbReference type="Proteomes" id="UP000318571">
    <property type="component" value="Chromosome 3"/>
</dbReference>
<dbReference type="AlphaFoldDB" id="A0A553P812"/>
<dbReference type="EMBL" id="VCGU01000007">
    <property type="protein sequence ID" value="TRY73822.1"/>
    <property type="molecule type" value="Genomic_DNA"/>
</dbReference>
<gene>
    <name evidence="1" type="ORF">TCAL_13215</name>
</gene>
<protein>
    <submittedName>
        <fullName evidence="1">Uncharacterized protein</fullName>
    </submittedName>
</protein>
<evidence type="ECO:0000313" key="1">
    <source>
        <dbReference type="EMBL" id="TRY73822.1"/>
    </source>
</evidence>
<keyword evidence="2" id="KW-1185">Reference proteome</keyword>
<accession>A0A553P812</accession>
<name>A0A553P812_TIGCA</name>
<organism evidence="1 2">
    <name type="scientific">Tigriopus californicus</name>
    <name type="common">Marine copepod</name>
    <dbReference type="NCBI Taxonomy" id="6832"/>
    <lineage>
        <taxon>Eukaryota</taxon>
        <taxon>Metazoa</taxon>
        <taxon>Ecdysozoa</taxon>
        <taxon>Arthropoda</taxon>
        <taxon>Crustacea</taxon>
        <taxon>Multicrustacea</taxon>
        <taxon>Hexanauplia</taxon>
        <taxon>Copepoda</taxon>
        <taxon>Harpacticoida</taxon>
        <taxon>Harpacticidae</taxon>
        <taxon>Tigriopus</taxon>
    </lineage>
</organism>
<evidence type="ECO:0000313" key="2">
    <source>
        <dbReference type="Proteomes" id="UP000318571"/>
    </source>
</evidence>
<reference evidence="1 2" key="1">
    <citation type="journal article" date="2018" name="Nat. Ecol. Evol.">
        <title>Genomic signatures of mitonuclear coevolution across populations of Tigriopus californicus.</title>
        <authorList>
            <person name="Barreto F.S."/>
            <person name="Watson E.T."/>
            <person name="Lima T.G."/>
            <person name="Willett C.S."/>
            <person name="Edmands S."/>
            <person name="Li W."/>
            <person name="Burton R.S."/>
        </authorList>
    </citation>
    <scope>NUCLEOTIDE SEQUENCE [LARGE SCALE GENOMIC DNA]</scope>
    <source>
        <strain evidence="1 2">San Diego</strain>
    </source>
</reference>
<sequence length="159" mass="18293">MARVDFDIGKYSFDPTDRTLNRYRSNPFRPPDVLGASNQDFDHVSEQTETFQAIHVEKRRSLKIGPSLRSEGEIDDRTIHRENYTEDIPRKVERTFLMKGARDANIQPNGGIEDTPSEYDHKYVVFGVVERAKPLPNWYKWDNVRSPFGTDGKDSGSVS</sequence>